<proteinExistence type="predicted"/>
<reference evidence="2" key="1">
    <citation type="submission" date="2019-02" db="EMBL/GenBank/DDBJ databases">
        <authorList>
            <person name="Li S.-H."/>
        </authorList>
    </citation>
    <scope>NUCLEOTIDE SEQUENCE</scope>
    <source>
        <strain evidence="2">IMCC14734</strain>
    </source>
</reference>
<dbReference type="Pfam" id="PF13584">
    <property type="entry name" value="BatD"/>
    <property type="match status" value="1"/>
</dbReference>
<keyword evidence="3" id="KW-1185">Reference proteome</keyword>
<dbReference type="PANTHER" id="PTHR40940:SF1">
    <property type="entry name" value="PROTEIN BATD"/>
    <property type="match status" value="1"/>
</dbReference>
<organism evidence="2 3">
    <name type="scientific">Candidatus Litorirhabdus singularis</name>
    <dbReference type="NCBI Taxonomy" id="2518993"/>
    <lineage>
        <taxon>Bacteria</taxon>
        <taxon>Pseudomonadati</taxon>
        <taxon>Pseudomonadota</taxon>
        <taxon>Gammaproteobacteria</taxon>
        <taxon>Cellvibrionales</taxon>
        <taxon>Halieaceae</taxon>
        <taxon>Candidatus Litorirhabdus</taxon>
    </lineage>
</organism>
<dbReference type="Pfam" id="PF25607">
    <property type="entry name" value="DUF7939"/>
    <property type="match status" value="1"/>
</dbReference>
<dbReference type="Proteomes" id="UP001143362">
    <property type="component" value="Unassembled WGS sequence"/>
</dbReference>
<dbReference type="InterPro" id="IPR025738">
    <property type="entry name" value="BatD"/>
</dbReference>
<dbReference type="EMBL" id="SHNN01000002">
    <property type="protein sequence ID" value="MCX2981693.1"/>
    <property type="molecule type" value="Genomic_DNA"/>
</dbReference>
<gene>
    <name evidence="2" type="ORF">EYC98_12560</name>
</gene>
<evidence type="ECO:0000313" key="3">
    <source>
        <dbReference type="Proteomes" id="UP001143362"/>
    </source>
</evidence>
<comment type="caution">
    <text evidence="2">The sequence shown here is derived from an EMBL/GenBank/DDBJ whole genome shotgun (WGS) entry which is preliminary data.</text>
</comment>
<evidence type="ECO:0000313" key="2">
    <source>
        <dbReference type="EMBL" id="MCX2981693.1"/>
    </source>
</evidence>
<dbReference type="PANTHER" id="PTHR40940">
    <property type="entry name" value="PROTEIN BATD-RELATED"/>
    <property type="match status" value="1"/>
</dbReference>
<sequence>MYPMIQAAYWNENSGMKVNKINNSERVMRLFGSTLVVLLCLLSAAVTQAAVIASVDRGSLSMGDSFTFTLTATAGEDLNRTNFSALIRDFEVRSSSRESSFSYSGGKQQASNKLRIVLAPKRTGRLVIPALSVGGSNTTAITVMVREGRADLNALDEIFVEAEVSSTTVYVQSQLLYTFRLYRSIGLRDADYTWAPMDNASKEQLEGSTYMKRIDGVDYQVSELRFAIFPQESGTLEIPPLEFVGQLGRGMFERGPTLRRQSDAIKVKVLPIPDAYPGAAWIPTTQLTLTEDWSVDPATLGIGDSSTRTITLRAGGLPGSQLPPVNAPELPGVKVYPDMAKSEDITGSKGIDALGINSAAWVVIRDGEYVIPEVRIPWWDVKARKVRYATLPSRTISVAASAEPQSTAPTPVATEPSSSMTAAAAHHNYWRTAAMIILCCWLATTLWLLRRRAAPVEQAEVSAKADTESKIFKQLVASCKQGNANQSRQLLQDWLRMVYPEVANPGLDWLQKNATDNALADSLAELESSLYAVKTDTWSGKALATALKQWRKQQRARRANAKTPELPPLYPV</sequence>
<name>A0ABT3THC1_9GAMM</name>
<evidence type="ECO:0000259" key="1">
    <source>
        <dbReference type="Pfam" id="PF25607"/>
    </source>
</evidence>
<dbReference type="InterPro" id="IPR057699">
    <property type="entry name" value="DUF7939"/>
</dbReference>
<protein>
    <submittedName>
        <fullName evidence="2">Protein BatD</fullName>
    </submittedName>
</protein>
<feature type="domain" description="DUF7939" evidence="1">
    <location>
        <begin position="469"/>
        <end position="554"/>
    </location>
</feature>
<accession>A0ABT3THC1</accession>